<reference evidence="3" key="1">
    <citation type="submission" date="2019-08" db="EMBL/GenBank/DDBJ databases">
        <title>The genome of the North American firefly Photinus pyralis.</title>
        <authorList>
            <consortium name="Photinus pyralis genome working group"/>
            <person name="Fallon T.R."/>
            <person name="Sander Lower S.E."/>
            <person name="Weng J.-K."/>
        </authorList>
    </citation>
    <scope>NUCLEOTIDE SEQUENCE</scope>
    <source>
        <strain evidence="3">TRF0915ILg1</strain>
        <tissue evidence="3">Whole body</tissue>
    </source>
</reference>
<dbReference type="Proteomes" id="UP000801492">
    <property type="component" value="Unassembled WGS sequence"/>
</dbReference>
<evidence type="ECO:0000313" key="4">
    <source>
        <dbReference type="Proteomes" id="UP000801492"/>
    </source>
</evidence>
<dbReference type="EMBL" id="VTPC01003760">
    <property type="protein sequence ID" value="KAF2898055.1"/>
    <property type="molecule type" value="Genomic_DNA"/>
</dbReference>
<evidence type="ECO:0000313" key="3">
    <source>
        <dbReference type="EMBL" id="KAF2898055.1"/>
    </source>
</evidence>
<sequence length="535" mass="62738">MKGQISTQIVKILFSQDGVILVDAPPAYQNCVNKTGKMLITEYEKKSMIYVEWKIKNELITSETEDKEWSLVDVMQQESGSDDAKDDEYLDCLKLHLKNIKQVKIINPNERVELMEVGRTWLFDFRSGNFSEFVIDVTAMLNTMKEFYPEVAPTDYLSSFINLIPNFVSTLTGIVYSEWNPEQGDVKRSLSKYKREGFPNLPQREICERGEPLSLAQWQSFKNSEGKIYNVDVLKKIIFKGGLSIEIRKEVWMYLLKYNKWEYPSDQQEEWISKCRDDYYAMKSIWKNIKPDVKDTRFKKCHDSVWKDVLRTDRDLAYYSGSDNPNLEKLFNILMTYCAVYNSHLGYVQGMDTLLSPILYLLDNEADAFWCFVGFMNRTSPNFEKSQTYMRMQLYNTINLLTFLQPEFVEYLKKKGCDHLGFCFRWLLVWFKRELSMENVINLWEVLWTGLPCENFHLLICVSLLESQQAMFMENDYGPEEILQHIHNMRDTIDVAATLNSAEAIYNQIVSSEYLPESIIAALCLPRNKFISKPE</sequence>
<comment type="caution">
    <text evidence="3">The sequence shown here is derived from an EMBL/GenBank/DDBJ whole genome shotgun (WGS) entry which is preliminary data.</text>
</comment>
<accession>A0A8K0D270</accession>
<dbReference type="GO" id="GO:0005096">
    <property type="term" value="F:GTPase activator activity"/>
    <property type="evidence" value="ECO:0007669"/>
    <property type="project" value="UniProtKB-KW"/>
</dbReference>
<gene>
    <name evidence="3" type="ORF">ILUMI_08120</name>
</gene>
<dbReference type="SMART" id="SM00164">
    <property type="entry name" value="TBC"/>
    <property type="match status" value="1"/>
</dbReference>
<dbReference type="InterPro" id="IPR000195">
    <property type="entry name" value="Rab-GAP-TBC_dom"/>
</dbReference>
<dbReference type="InterPro" id="IPR035969">
    <property type="entry name" value="Rab-GAP_TBC_sf"/>
</dbReference>
<protein>
    <recommendedName>
        <fullName evidence="2">Rab-GAP TBC domain-containing protein</fullName>
    </recommendedName>
</protein>
<feature type="domain" description="Rab-GAP TBC" evidence="2">
    <location>
        <begin position="242"/>
        <end position="451"/>
    </location>
</feature>
<dbReference type="AlphaFoldDB" id="A0A8K0D270"/>
<proteinExistence type="predicted"/>
<keyword evidence="4" id="KW-1185">Reference proteome</keyword>
<evidence type="ECO:0000256" key="1">
    <source>
        <dbReference type="ARBA" id="ARBA00022468"/>
    </source>
</evidence>
<dbReference type="SUPFAM" id="SSF47923">
    <property type="entry name" value="Ypt/Rab-GAP domain of gyp1p"/>
    <property type="match status" value="2"/>
</dbReference>
<keyword evidence="1" id="KW-0343">GTPase activation</keyword>
<dbReference type="OrthoDB" id="10264062at2759"/>
<dbReference type="Pfam" id="PF00566">
    <property type="entry name" value="RabGAP-TBC"/>
    <property type="match status" value="1"/>
</dbReference>
<dbReference type="Gene3D" id="1.10.8.270">
    <property type="entry name" value="putative rabgap domain of human tbc1 domain family member 14 like domains"/>
    <property type="match status" value="1"/>
</dbReference>
<dbReference type="PROSITE" id="PS50086">
    <property type="entry name" value="TBC_RABGAP"/>
    <property type="match status" value="1"/>
</dbReference>
<organism evidence="3 4">
    <name type="scientific">Ignelater luminosus</name>
    <name type="common">Cucubano</name>
    <name type="synonym">Pyrophorus luminosus</name>
    <dbReference type="NCBI Taxonomy" id="2038154"/>
    <lineage>
        <taxon>Eukaryota</taxon>
        <taxon>Metazoa</taxon>
        <taxon>Ecdysozoa</taxon>
        <taxon>Arthropoda</taxon>
        <taxon>Hexapoda</taxon>
        <taxon>Insecta</taxon>
        <taxon>Pterygota</taxon>
        <taxon>Neoptera</taxon>
        <taxon>Endopterygota</taxon>
        <taxon>Coleoptera</taxon>
        <taxon>Polyphaga</taxon>
        <taxon>Elateriformia</taxon>
        <taxon>Elateroidea</taxon>
        <taxon>Elateridae</taxon>
        <taxon>Agrypninae</taxon>
        <taxon>Pyrophorini</taxon>
        <taxon>Ignelater</taxon>
    </lineage>
</organism>
<dbReference type="PANTHER" id="PTHR22957:SF645">
    <property type="entry name" value="LD27216P"/>
    <property type="match status" value="1"/>
</dbReference>
<dbReference type="PANTHER" id="PTHR22957">
    <property type="entry name" value="TBC1 DOMAIN FAMILY MEMBER GTPASE-ACTIVATING PROTEIN"/>
    <property type="match status" value="1"/>
</dbReference>
<dbReference type="Gene3D" id="1.10.472.80">
    <property type="entry name" value="Ypt/Rab-GAP domain of gyp1p, domain 3"/>
    <property type="match status" value="1"/>
</dbReference>
<name>A0A8K0D270_IGNLU</name>
<evidence type="ECO:0000259" key="2">
    <source>
        <dbReference type="PROSITE" id="PS50086"/>
    </source>
</evidence>